<dbReference type="InterPro" id="IPR017972">
    <property type="entry name" value="Cyt_P450_CS"/>
</dbReference>
<dbReference type="Pfam" id="PF25597">
    <property type="entry name" value="SH3_retrovirus"/>
    <property type="match status" value="1"/>
</dbReference>
<sequence>MELSMLMILALASVFLLSCFLLLHSWASPKAMETIPGTLGWPIVGESFSFISEFSSPLGIYNFMKTRQERYGKVFKSLVLGRFTVFMTGREASKILLTGKDGMVSLNLFYTGKQVLGPTSLLQTTGEAHKRLRHLIAEPLSLDGLKKHFQFINTLAIETLDQWAGRKVLVLEEASTFTLKVIGNMIMSLEPTGEEQENFGLISKSSPPHLHPCHSKFQEQLFIAARDRMYVMLDSIIQRRRNGKEYRQDFLESLIKKHSKEGGDKEDDDNKLTDNQLKDNILTLLVAGHDTTTAALTWLIKFLEENPPVLEHLREEHKEIQANGNGGTNLTWTEVSHMPYTNKVINETLRRATILPWFSRKAAQDFKIDGYQIKKGWSVNLDVVSIHHDPEVFPDPQKFNPSRFDAILRPFSFLGFGSGPRMCPGINLARLEISIFIHHLVCRYKWRPLEKDDSVQATLVRMPKNKYPILVDPLTTKEAWDKLKLKYQGSDRTKQMQVLNLKRDFEFLTMQEDETITKYSEKIALIVNKIRSLGEEFPDANIVEKVLVTLPERFESKISSLEESRDLSQISLAKLMNWMHTPRVTIFKDLDKTYNSMVKVGNGGYVDVKGRGTVAIKTIQMKSKSFAINWENAAEYAYAGVTQSVSDLCINGIKRQLTTPYTPQQNGVSERKNQTVKQMARLPTKSLKNKTPHEAWYGVKPFVNHLKIFGSICYYHVPKPKRSKLDGRAQKGILIGYGTSTKGYRIFCLQINKVVLTRNVKVDEMTTWDWKNKKDAQSDADFDNHEDFQTSKFVDDFPVRGTRSLEDIYQRLVVKGYAQQYGVDYQETFAPVARYDTIRLLFVLSAQNSWHIHQLDVKSAFLNGFVDEEIYVEQPDGVVAPGKKDYVYLLRKALYGLKQAPIHCMTKLGFNDMLVTGNHPKLIQSFKDEMNRVFEMTDLGVMKYFLGMEVMQSCSRIFICQQKYAMDMLKKFKMQDCKLVSTPMTTSEKLSKDDGSEKINEGLYRSLIGSLLYLTTSRPDILFVVSVLSRFMHSPSEKHFSAVKRVLRYIKGTIDLGVQFSKSVEGSGFFTWSSKKQETTGQLTAEAEYIAVASAVNQALWLRKILKDLGQEQVEATNIMCNNISAVSISKNLVFHGRTKHIKIKYHFIREVQQSNEVLLVHCSSENQLADIFTKPLPMERFEALKQKIGVCHPDAKEECSVVGIPNSNP</sequence>
<dbReference type="EMBL" id="QGNW01000121">
    <property type="protein sequence ID" value="RVW94462.1"/>
    <property type="molecule type" value="Genomic_DNA"/>
</dbReference>
<dbReference type="PROSITE" id="PS50994">
    <property type="entry name" value="INTEGRASE"/>
    <property type="match status" value="1"/>
</dbReference>
<dbReference type="InterPro" id="IPR036396">
    <property type="entry name" value="Cyt_P450_sf"/>
</dbReference>
<protein>
    <submittedName>
        <fullName evidence="10">Retrovirus-related Pol polyprotein from transposon RE1</fullName>
    </submittedName>
</protein>
<reference evidence="10 11" key="1">
    <citation type="journal article" date="2018" name="PLoS Genet.">
        <title>Population sequencing reveals clonal diversity and ancestral inbreeding in the grapevine cultivar Chardonnay.</title>
        <authorList>
            <person name="Roach M.J."/>
            <person name="Johnson D.L."/>
            <person name="Bohlmann J."/>
            <person name="van Vuuren H.J."/>
            <person name="Jones S.J."/>
            <person name="Pretorius I.S."/>
            <person name="Schmidt S.A."/>
            <person name="Borneman A.R."/>
        </authorList>
    </citation>
    <scope>NUCLEOTIDE SEQUENCE [LARGE SCALE GENOMIC DNA]</scope>
    <source>
        <strain evidence="11">cv. Chardonnay</strain>
        <tissue evidence="10">Leaf</tissue>
    </source>
</reference>
<comment type="similarity">
    <text evidence="2">Belongs to the cytochrome P450 family.</text>
</comment>
<dbReference type="InterPro" id="IPR057670">
    <property type="entry name" value="SH3_retrovirus"/>
</dbReference>
<dbReference type="PANTHER" id="PTHR24286:SF28">
    <property type="entry name" value="ABSCISIC ACID 8'-HYDROXYLASE 3-LIKE"/>
    <property type="match status" value="1"/>
</dbReference>
<dbReference type="AlphaFoldDB" id="A0A438ICN1"/>
<dbReference type="PRINTS" id="PR00385">
    <property type="entry name" value="P450"/>
</dbReference>
<comment type="caution">
    <text evidence="10">The sequence shown here is derived from an EMBL/GenBank/DDBJ whole genome shotgun (WGS) entry which is preliminary data.</text>
</comment>
<dbReference type="InterPro" id="IPR043502">
    <property type="entry name" value="DNA/RNA_pol_sf"/>
</dbReference>
<dbReference type="PRINTS" id="PR00463">
    <property type="entry name" value="EP450I"/>
</dbReference>
<organism evidence="10 11">
    <name type="scientific">Vitis vinifera</name>
    <name type="common">Grape</name>
    <dbReference type="NCBI Taxonomy" id="29760"/>
    <lineage>
        <taxon>Eukaryota</taxon>
        <taxon>Viridiplantae</taxon>
        <taxon>Streptophyta</taxon>
        <taxon>Embryophyta</taxon>
        <taxon>Tracheophyta</taxon>
        <taxon>Spermatophyta</taxon>
        <taxon>Magnoliopsida</taxon>
        <taxon>eudicotyledons</taxon>
        <taxon>Gunneridae</taxon>
        <taxon>Pentapetalae</taxon>
        <taxon>rosids</taxon>
        <taxon>Vitales</taxon>
        <taxon>Vitaceae</taxon>
        <taxon>Viteae</taxon>
        <taxon>Vitis</taxon>
    </lineage>
</organism>
<keyword evidence="5" id="KW-1133">Transmembrane helix</keyword>
<dbReference type="Gene3D" id="1.10.630.10">
    <property type="entry name" value="Cytochrome P450"/>
    <property type="match status" value="1"/>
</dbReference>
<dbReference type="GO" id="GO:0003676">
    <property type="term" value="F:nucleic acid binding"/>
    <property type="evidence" value="ECO:0007669"/>
    <property type="project" value="InterPro"/>
</dbReference>
<dbReference type="InterPro" id="IPR002401">
    <property type="entry name" value="Cyt_P450_E_grp-I"/>
</dbReference>
<dbReference type="InterPro" id="IPR013103">
    <property type="entry name" value="RVT_2"/>
</dbReference>
<feature type="binding site" description="axial binding residue" evidence="7">
    <location>
        <position position="423"/>
    </location>
    <ligand>
        <name>heme</name>
        <dbReference type="ChEBI" id="CHEBI:30413"/>
    </ligand>
    <ligandPart>
        <name>Fe</name>
        <dbReference type="ChEBI" id="CHEBI:18248"/>
    </ligandPart>
</feature>
<feature type="signal peptide" evidence="8">
    <location>
        <begin position="1"/>
        <end position="27"/>
    </location>
</feature>
<evidence type="ECO:0000256" key="3">
    <source>
        <dbReference type="ARBA" id="ARBA00022692"/>
    </source>
</evidence>
<feature type="domain" description="Integrase catalytic" evidence="9">
    <location>
        <begin position="547"/>
        <end position="726"/>
    </location>
</feature>
<evidence type="ECO:0000256" key="1">
    <source>
        <dbReference type="ARBA" id="ARBA00004167"/>
    </source>
</evidence>
<evidence type="ECO:0000256" key="8">
    <source>
        <dbReference type="SAM" id="SignalP"/>
    </source>
</evidence>
<dbReference type="GO" id="GO:0004497">
    <property type="term" value="F:monooxygenase activity"/>
    <property type="evidence" value="ECO:0007669"/>
    <property type="project" value="InterPro"/>
</dbReference>
<dbReference type="PANTHER" id="PTHR24286">
    <property type="entry name" value="CYTOCHROME P450 26"/>
    <property type="match status" value="1"/>
</dbReference>
<dbReference type="Gene3D" id="3.30.420.10">
    <property type="entry name" value="Ribonuclease H-like superfamily/Ribonuclease H"/>
    <property type="match status" value="1"/>
</dbReference>
<proteinExistence type="inferred from homology"/>
<comment type="cofactor">
    <cofactor evidence="7">
        <name>heme</name>
        <dbReference type="ChEBI" id="CHEBI:30413"/>
    </cofactor>
</comment>
<keyword evidence="4 7" id="KW-0479">Metal-binding</keyword>
<keyword evidence="3" id="KW-0812">Transmembrane</keyword>
<dbReference type="GO" id="GO:0016020">
    <property type="term" value="C:membrane"/>
    <property type="evidence" value="ECO:0007669"/>
    <property type="project" value="UniProtKB-SubCell"/>
</dbReference>
<dbReference type="Pfam" id="PF14223">
    <property type="entry name" value="Retrotran_gag_2"/>
    <property type="match status" value="1"/>
</dbReference>
<keyword evidence="8" id="KW-0732">Signal</keyword>
<feature type="chain" id="PRO_5019324481" evidence="8">
    <location>
        <begin position="28"/>
        <end position="1210"/>
    </location>
</feature>
<dbReference type="SUPFAM" id="SSF56672">
    <property type="entry name" value="DNA/RNA polymerases"/>
    <property type="match status" value="1"/>
</dbReference>
<evidence type="ECO:0000256" key="2">
    <source>
        <dbReference type="ARBA" id="ARBA00010617"/>
    </source>
</evidence>
<evidence type="ECO:0000256" key="5">
    <source>
        <dbReference type="ARBA" id="ARBA00022989"/>
    </source>
</evidence>
<dbReference type="SUPFAM" id="SSF48264">
    <property type="entry name" value="Cytochrome P450"/>
    <property type="match status" value="1"/>
</dbReference>
<evidence type="ECO:0000259" key="9">
    <source>
        <dbReference type="PROSITE" id="PS50994"/>
    </source>
</evidence>
<dbReference type="CDD" id="cd11043">
    <property type="entry name" value="CYP90-like"/>
    <property type="match status" value="1"/>
</dbReference>
<dbReference type="InterPro" id="IPR036397">
    <property type="entry name" value="RNaseH_sf"/>
</dbReference>
<evidence type="ECO:0000313" key="11">
    <source>
        <dbReference type="Proteomes" id="UP000288805"/>
    </source>
</evidence>
<dbReference type="InterPro" id="IPR001128">
    <property type="entry name" value="Cyt_P450"/>
</dbReference>
<dbReference type="GO" id="GO:0016705">
    <property type="term" value="F:oxidoreductase activity, acting on paired donors, with incorporation or reduction of molecular oxygen"/>
    <property type="evidence" value="ECO:0007669"/>
    <property type="project" value="InterPro"/>
</dbReference>
<gene>
    <name evidence="10" type="primary">RE1_395</name>
    <name evidence="10" type="ORF">CK203_035694</name>
</gene>
<dbReference type="InterPro" id="IPR001584">
    <property type="entry name" value="Integrase_cat-core"/>
</dbReference>
<dbReference type="Pfam" id="PF00067">
    <property type="entry name" value="p450"/>
    <property type="match status" value="1"/>
</dbReference>
<name>A0A438ICN1_VITVI</name>
<keyword evidence="5" id="KW-0472">Membrane</keyword>
<dbReference type="FunFam" id="1.10.630.10:FF:000131">
    <property type="entry name" value="Cytochrome P450 family 722 subfamily A polypeptide 1"/>
    <property type="match status" value="1"/>
</dbReference>
<accession>A0A438ICN1</accession>
<dbReference type="Pfam" id="PF07727">
    <property type="entry name" value="RVT_2"/>
    <property type="match status" value="2"/>
</dbReference>
<keyword evidence="6 7" id="KW-0408">Iron</keyword>
<evidence type="ECO:0000256" key="6">
    <source>
        <dbReference type="ARBA" id="ARBA00023004"/>
    </source>
</evidence>
<evidence type="ECO:0000313" key="10">
    <source>
        <dbReference type="EMBL" id="RVW94462.1"/>
    </source>
</evidence>
<dbReference type="CDD" id="cd09272">
    <property type="entry name" value="RNase_HI_RT_Ty1"/>
    <property type="match status" value="1"/>
</dbReference>
<dbReference type="GO" id="GO:0005506">
    <property type="term" value="F:iron ion binding"/>
    <property type="evidence" value="ECO:0007669"/>
    <property type="project" value="InterPro"/>
</dbReference>
<keyword evidence="7" id="KW-0349">Heme</keyword>
<comment type="subcellular location">
    <subcellularLocation>
        <location evidence="1">Membrane</location>
        <topology evidence="1">Single-pass membrane protein</topology>
    </subcellularLocation>
</comment>
<dbReference type="PROSITE" id="PS00086">
    <property type="entry name" value="CYTOCHROME_P450"/>
    <property type="match status" value="1"/>
</dbReference>
<dbReference type="InterPro" id="IPR012337">
    <property type="entry name" value="RNaseH-like_sf"/>
</dbReference>
<dbReference type="GO" id="GO:0020037">
    <property type="term" value="F:heme binding"/>
    <property type="evidence" value="ECO:0007669"/>
    <property type="project" value="InterPro"/>
</dbReference>
<dbReference type="SUPFAM" id="SSF53098">
    <property type="entry name" value="Ribonuclease H-like"/>
    <property type="match status" value="1"/>
</dbReference>
<evidence type="ECO:0000256" key="7">
    <source>
        <dbReference type="PIRSR" id="PIRSR602401-1"/>
    </source>
</evidence>
<dbReference type="GO" id="GO:0015074">
    <property type="term" value="P:DNA integration"/>
    <property type="evidence" value="ECO:0007669"/>
    <property type="project" value="InterPro"/>
</dbReference>
<dbReference type="Proteomes" id="UP000288805">
    <property type="component" value="Unassembled WGS sequence"/>
</dbReference>
<evidence type="ECO:0000256" key="4">
    <source>
        <dbReference type="ARBA" id="ARBA00022723"/>
    </source>
</evidence>